<evidence type="ECO:0000256" key="5">
    <source>
        <dbReference type="ARBA" id="ARBA00022985"/>
    </source>
</evidence>
<dbReference type="Pfam" id="PF00535">
    <property type="entry name" value="Glycos_transf_2"/>
    <property type="match status" value="1"/>
</dbReference>
<proteinExistence type="predicted"/>
<dbReference type="AlphaFoldDB" id="A0A1F5NYC0"/>
<comment type="caution">
    <text evidence="9">The sequence shown here is derived from an EMBL/GenBank/DDBJ whole genome shotgun (WGS) entry which is preliminary data.</text>
</comment>
<dbReference type="InterPro" id="IPR029044">
    <property type="entry name" value="Nucleotide-diphossugar_trans"/>
</dbReference>
<keyword evidence="1" id="KW-1003">Cell membrane</keyword>
<evidence type="ECO:0000259" key="8">
    <source>
        <dbReference type="Pfam" id="PF00535"/>
    </source>
</evidence>
<dbReference type="GO" id="GO:0005886">
    <property type="term" value="C:plasma membrane"/>
    <property type="evidence" value="ECO:0007669"/>
    <property type="project" value="TreeGrafter"/>
</dbReference>
<organism evidence="9 10">
    <name type="scientific">Candidatus Doudnabacteria bacterium RIFCSPHIGHO2_01_FULL_49_9</name>
    <dbReference type="NCBI Taxonomy" id="1817827"/>
    <lineage>
        <taxon>Bacteria</taxon>
        <taxon>Candidatus Doudnaibacteriota</taxon>
    </lineage>
</organism>
<reference evidence="9 10" key="1">
    <citation type="journal article" date="2016" name="Nat. Commun.">
        <title>Thousands of microbial genomes shed light on interconnected biogeochemical processes in an aquifer system.</title>
        <authorList>
            <person name="Anantharaman K."/>
            <person name="Brown C.T."/>
            <person name="Hug L.A."/>
            <person name="Sharon I."/>
            <person name="Castelle C.J."/>
            <person name="Probst A.J."/>
            <person name="Thomas B.C."/>
            <person name="Singh A."/>
            <person name="Wilkins M.J."/>
            <person name="Karaoz U."/>
            <person name="Brodie E.L."/>
            <person name="Williams K.H."/>
            <person name="Hubbard S.S."/>
            <person name="Banfield J.F."/>
        </authorList>
    </citation>
    <scope>NUCLEOTIDE SEQUENCE [LARGE SCALE GENOMIC DNA]</scope>
</reference>
<dbReference type="Gene3D" id="3.90.550.10">
    <property type="entry name" value="Spore Coat Polysaccharide Biosynthesis Protein SpsA, Chain A"/>
    <property type="match status" value="1"/>
</dbReference>
<evidence type="ECO:0000256" key="4">
    <source>
        <dbReference type="ARBA" id="ARBA00022692"/>
    </source>
</evidence>
<keyword evidence="4" id="KW-0812">Transmembrane</keyword>
<evidence type="ECO:0000313" key="10">
    <source>
        <dbReference type="Proteomes" id="UP000176339"/>
    </source>
</evidence>
<dbReference type="Proteomes" id="UP000176339">
    <property type="component" value="Unassembled WGS sequence"/>
</dbReference>
<dbReference type="SUPFAM" id="SSF53448">
    <property type="entry name" value="Nucleotide-diphospho-sugar transferases"/>
    <property type="match status" value="1"/>
</dbReference>
<accession>A0A1F5NYC0</accession>
<dbReference type="GO" id="GO:0099621">
    <property type="term" value="F:undecaprenyl-phosphate 4-deoxy-4-formamido-L-arabinose transferase activity"/>
    <property type="evidence" value="ECO:0007669"/>
    <property type="project" value="TreeGrafter"/>
</dbReference>
<evidence type="ECO:0000256" key="6">
    <source>
        <dbReference type="ARBA" id="ARBA00022989"/>
    </source>
</evidence>
<evidence type="ECO:0000256" key="1">
    <source>
        <dbReference type="ARBA" id="ARBA00022475"/>
    </source>
</evidence>
<keyword evidence="5" id="KW-0448">Lipopolysaccharide biosynthesis</keyword>
<keyword evidence="3 9" id="KW-0808">Transferase</keyword>
<dbReference type="GO" id="GO:0009103">
    <property type="term" value="P:lipopolysaccharide biosynthetic process"/>
    <property type="evidence" value="ECO:0007669"/>
    <property type="project" value="UniProtKB-KW"/>
</dbReference>
<dbReference type="InterPro" id="IPR050256">
    <property type="entry name" value="Glycosyltransferase_2"/>
</dbReference>
<feature type="domain" description="Glycosyltransferase 2-like" evidence="8">
    <location>
        <begin position="12"/>
        <end position="174"/>
    </location>
</feature>
<keyword evidence="2" id="KW-0328">Glycosyltransferase</keyword>
<sequence length="245" mass="28340">MLSGNEKRPSISVFFPCYNDKGTIATLVLEAKMVLENITDDFEIIVVEDGSTDGSRELLVELEKEVPQLRVILHEKNNGYGAALQSGFRTATKDLIFYTDGDAQYDVKEIPKLLAKMTANIDIVNGYKIKRSDPFHRIIIGYIYQEVMRFAFWLPIKDPDCDFRIMRRKIFDKVTLTSKTGTICIEMVKKFQQAGFRFAEVGVSHFFRIYGKSQFFNFPRVARTLIQLVSLWFELMVVTRNPHRK</sequence>
<dbReference type="EMBL" id="MFEN01000066">
    <property type="protein sequence ID" value="OGE82645.1"/>
    <property type="molecule type" value="Genomic_DNA"/>
</dbReference>
<name>A0A1F5NYC0_9BACT</name>
<dbReference type="PANTHER" id="PTHR48090:SF3">
    <property type="entry name" value="UNDECAPRENYL-PHOSPHATE 4-DEOXY-4-FORMAMIDO-L-ARABINOSE TRANSFERASE"/>
    <property type="match status" value="1"/>
</dbReference>
<gene>
    <name evidence="9" type="ORF">A2846_03220</name>
</gene>
<evidence type="ECO:0000256" key="3">
    <source>
        <dbReference type="ARBA" id="ARBA00022679"/>
    </source>
</evidence>
<dbReference type="PANTHER" id="PTHR48090">
    <property type="entry name" value="UNDECAPRENYL-PHOSPHATE 4-DEOXY-4-FORMAMIDO-L-ARABINOSE TRANSFERASE-RELATED"/>
    <property type="match status" value="1"/>
</dbReference>
<keyword evidence="6" id="KW-1133">Transmembrane helix</keyword>
<keyword evidence="7" id="KW-0472">Membrane</keyword>
<evidence type="ECO:0000256" key="2">
    <source>
        <dbReference type="ARBA" id="ARBA00022676"/>
    </source>
</evidence>
<evidence type="ECO:0000256" key="7">
    <source>
        <dbReference type="ARBA" id="ARBA00023136"/>
    </source>
</evidence>
<dbReference type="InterPro" id="IPR001173">
    <property type="entry name" value="Glyco_trans_2-like"/>
</dbReference>
<dbReference type="CDD" id="cd04179">
    <property type="entry name" value="DPM_DPG-synthase_like"/>
    <property type="match status" value="1"/>
</dbReference>
<evidence type="ECO:0000313" key="9">
    <source>
        <dbReference type="EMBL" id="OGE82645.1"/>
    </source>
</evidence>
<protein>
    <submittedName>
        <fullName evidence="9">Glycosyl transferase</fullName>
    </submittedName>
</protein>